<evidence type="ECO:0000313" key="1">
    <source>
        <dbReference type="EMBL" id="SVE09135.1"/>
    </source>
</evidence>
<dbReference type="AlphaFoldDB" id="A0A383APJ7"/>
<proteinExistence type="predicted"/>
<gene>
    <name evidence="1" type="ORF">METZ01_LOCUS461989</name>
</gene>
<reference evidence="1" key="1">
    <citation type="submission" date="2018-05" db="EMBL/GenBank/DDBJ databases">
        <authorList>
            <person name="Lanie J.A."/>
            <person name="Ng W.-L."/>
            <person name="Kazmierczak K.M."/>
            <person name="Andrzejewski T.M."/>
            <person name="Davidsen T.M."/>
            <person name="Wayne K.J."/>
            <person name="Tettelin H."/>
            <person name="Glass J.I."/>
            <person name="Rusch D."/>
            <person name="Podicherti R."/>
            <person name="Tsui H.-C.T."/>
            <person name="Winkler M.E."/>
        </authorList>
    </citation>
    <scope>NUCLEOTIDE SEQUENCE</scope>
</reference>
<organism evidence="1">
    <name type="scientific">marine metagenome</name>
    <dbReference type="NCBI Taxonomy" id="408172"/>
    <lineage>
        <taxon>unclassified sequences</taxon>
        <taxon>metagenomes</taxon>
        <taxon>ecological metagenomes</taxon>
    </lineage>
</organism>
<accession>A0A383APJ7</accession>
<protein>
    <submittedName>
        <fullName evidence="1">Uncharacterized protein</fullName>
    </submittedName>
</protein>
<sequence length="30" mass="3507">MKILIIGSKTKYSGSRLSHLKQFSHELEKF</sequence>
<dbReference type="EMBL" id="UINC01193493">
    <property type="protein sequence ID" value="SVE09135.1"/>
    <property type="molecule type" value="Genomic_DNA"/>
</dbReference>
<feature type="non-terminal residue" evidence="1">
    <location>
        <position position="30"/>
    </location>
</feature>
<name>A0A383APJ7_9ZZZZ</name>